<dbReference type="GO" id="GO:0016740">
    <property type="term" value="F:transferase activity"/>
    <property type="evidence" value="ECO:0007669"/>
    <property type="project" value="UniProtKB-KW"/>
</dbReference>
<keyword evidence="2" id="KW-0436">Ligase</keyword>
<feature type="binding site" evidence="2">
    <location>
        <position position="173"/>
    </location>
    <ligand>
        <name>ATP</name>
        <dbReference type="ChEBI" id="CHEBI:30616"/>
    </ligand>
</feature>
<keyword evidence="3" id="KW-0808">Transferase</keyword>
<comment type="caution">
    <text evidence="3">The sequence shown here is derived from an EMBL/GenBank/DDBJ whole genome shotgun (WGS) entry which is preliminary data.</text>
</comment>
<sequence length="419" mass="47946">MKILGLVTEYNPFHNGHLYHLNQSKEITGATHTIAVMSGNFLQRGEPALIHKWARAEMAVRCGVDLVIELPTIFACSTAELFALGSVSLLNELNAVNYICFGSESGNLKLLNDIAHIIVNSSKEYNEKIKYFLSEGMSFPVARSLSIIEYLKTSKTLNKEEIFELEQIIKSPNNILAIEYLKALIKRNSPITPYTITRIKAGYHSLSLEESIASATAIREHINKYNSLDKIESVMPDASFRMLHDLFKEQIGPISTMDMSQSIMTILRREDPTNLKRFFDVTEGLENKLHTSSLQTESLEELYSSVKSKRYTTTRIQRICMHILLNLTKDMVEKYGQKPPPYARILAFNNKGRDILRLCNKQSNIPLINKVSLFKPETLMQEELLKLDIRATNIYSLFMKNKKLRNQQLDYLINPKYIN</sequence>
<comment type="catalytic activity">
    <reaction evidence="2">
        <text>cytidine(34) in elongator tRNA(Met) + acetate + ATP = N(4)-acetylcytidine(34) in elongator tRNA(Met) + AMP + diphosphate</text>
        <dbReference type="Rhea" id="RHEA:58144"/>
        <dbReference type="Rhea" id="RHEA-COMP:10693"/>
        <dbReference type="Rhea" id="RHEA-COMP:10694"/>
        <dbReference type="ChEBI" id="CHEBI:30089"/>
        <dbReference type="ChEBI" id="CHEBI:30616"/>
        <dbReference type="ChEBI" id="CHEBI:33019"/>
        <dbReference type="ChEBI" id="CHEBI:74900"/>
        <dbReference type="ChEBI" id="CHEBI:82748"/>
        <dbReference type="ChEBI" id="CHEBI:456215"/>
    </reaction>
</comment>
<dbReference type="PANTHER" id="PTHR37825:SF1">
    <property type="entry name" value="TRNA(MET) CYTIDINE ACETATE LIGASE"/>
    <property type="match status" value="1"/>
</dbReference>
<evidence type="ECO:0000256" key="2">
    <source>
        <dbReference type="HAMAP-Rule" id="MF_01539"/>
    </source>
</evidence>
<dbReference type="GO" id="GO:0005524">
    <property type="term" value="F:ATP binding"/>
    <property type="evidence" value="ECO:0007669"/>
    <property type="project" value="UniProtKB-KW"/>
</dbReference>
<dbReference type="EC" id="6.3.4.-" evidence="2"/>
<evidence type="ECO:0000313" key="4">
    <source>
        <dbReference type="Proteomes" id="UP000295504"/>
    </source>
</evidence>
<keyword evidence="2" id="KW-0547">Nucleotide-binding</keyword>
<name>A0A4R2TKJ2_9FIRM</name>
<accession>A0A4R2TKJ2</accession>
<dbReference type="InterPro" id="IPR008513">
    <property type="entry name" value="tRNA(Met)_cyd_acetate_ligase"/>
</dbReference>
<dbReference type="Gene3D" id="3.40.50.620">
    <property type="entry name" value="HUPs"/>
    <property type="match status" value="1"/>
</dbReference>
<gene>
    <name evidence="2" type="primary">tmcAL</name>
    <name evidence="3" type="ORF">EDD79_102446</name>
</gene>
<dbReference type="RefSeq" id="WP_165913705.1">
    <property type="nucleotide sequence ID" value="NZ_CP058648.1"/>
</dbReference>
<dbReference type="GO" id="GO:0016879">
    <property type="term" value="F:ligase activity, forming carbon-nitrogen bonds"/>
    <property type="evidence" value="ECO:0007669"/>
    <property type="project" value="UniProtKB-UniRule"/>
</dbReference>
<dbReference type="AlphaFoldDB" id="A0A4R2TKJ2"/>
<reference evidence="3 4" key="1">
    <citation type="submission" date="2019-03" db="EMBL/GenBank/DDBJ databases">
        <title>Genomic Encyclopedia of Type Strains, Phase IV (KMG-IV): sequencing the most valuable type-strain genomes for metagenomic binning, comparative biology and taxonomic classification.</title>
        <authorList>
            <person name="Goeker M."/>
        </authorList>
    </citation>
    <scope>NUCLEOTIDE SEQUENCE [LARGE SCALE GENOMIC DNA]</scope>
    <source>
        <strain evidence="3 4">DSM 100013</strain>
    </source>
</reference>
<comment type="function">
    <text evidence="2">Catalyzes the formation of N(4)-acetylcytidine (ac(4)C) at the wobble position of elongator tRNA(Met), using acetate and ATP as substrates. First activates an acetate ion to form acetyladenylate (Ac-AMP) and then transfers the acetyl group to tRNA to form ac(4)C34.</text>
</comment>
<protein>
    <recommendedName>
        <fullName evidence="2">tRNA(Met) cytidine acetate ligase</fullName>
        <ecNumber evidence="2">6.3.4.-</ecNumber>
    </recommendedName>
</protein>
<comment type="similarity">
    <text evidence="2">Belongs to the TmcAL family.</text>
</comment>
<keyword evidence="2" id="KW-0820">tRNA-binding</keyword>
<feature type="binding site" evidence="2">
    <location>
        <position position="102"/>
    </location>
    <ligand>
        <name>ATP</name>
        <dbReference type="ChEBI" id="CHEBI:30616"/>
    </ligand>
</feature>
<dbReference type="HAMAP" id="MF_01539">
    <property type="entry name" value="TmcAL"/>
    <property type="match status" value="1"/>
</dbReference>
<evidence type="ECO:0000256" key="1">
    <source>
        <dbReference type="ARBA" id="ARBA00022694"/>
    </source>
</evidence>
<keyword evidence="2" id="KW-0067">ATP-binding</keyword>
<dbReference type="SUPFAM" id="SSF52374">
    <property type="entry name" value="Nucleotidylyl transferase"/>
    <property type="match status" value="1"/>
</dbReference>
<comment type="subcellular location">
    <subcellularLocation>
        <location evidence="2">Cytoplasm</location>
    </subcellularLocation>
</comment>
<dbReference type="GO" id="GO:0000049">
    <property type="term" value="F:tRNA binding"/>
    <property type="evidence" value="ECO:0007669"/>
    <property type="project" value="UniProtKB-KW"/>
</dbReference>
<feature type="binding site" evidence="2">
    <location>
        <begin position="198"/>
        <end position="199"/>
    </location>
    <ligand>
        <name>ATP</name>
        <dbReference type="ChEBI" id="CHEBI:30616"/>
    </ligand>
</feature>
<dbReference type="Proteomes" id="UP000295504">
    <property type="component" value="Unassembled WGS sequence"/>
</dbReference>
<dbReference type="NCBIfam" id="NF010191">
    <property type="entry name" value="PRK13670.1"/>
    <property type="match status" value="1"/>
</dbReference>
<keyword evidence="2" id="KW-0694">RNA-binding</keyword>
<dbReference type="GO" id="GO:0006400">
    <property type="term" value="P:tRNA modification"/>
    <property type="evidence" value="ECO:0007669"/>
    <property type="project" value="UniProtKB-UniRule"/>
</dbReference>
<dbReference type="EMBL" id="SLYC01000024">
    <property type="protein sequence ID" value="TCQ01705.1"/>
    <property type="molecule type" value="Genomic_DNA"/>
</dbReference>
<proteinExistence type="inferred from homology"/>
<dbReference type="GO" id="GO:0005737">
    <property type="term" value="C:cytoplasm"/>
    <property type="evidence" value="ECO:0007669"/>
    <property type="project" value="UniProtKB-SubCell"/>
</dbReference>
<keyword evidence="2" id="KW-0963">Cytoplasm</keyword>
<dbReference type="Pfam" id="PF05636">
    <property type="entry name" value="HIGH_NTase1"/>
    <property type="match status" value="1"/>
</dbReference>
<dbReference type="InterPro" id="IPR014729">
    <property type="entry name" value="Rossmann-like_a/b/a_fold"/>
</dbReference>
<organism evidence="3 4">
    <name type="scientific">Serpentinicella alkaliphila</name>
    <dbReference type="NCBI Taxonomy" id="1734049"/>
    <lineage>
        <taxon>Bacteria</taxon>
        <taxon>Bacillati</taxon>
        <taxon>Bacillota</taxon>
        <taxon>Clostridia</taxon>
        <taxon>Peptostreptococcales</taxon>
        <taxon>Natronincolaceae</taxon>
        <taxon>Serpentinicella</taxon>
    </lineage>
</organism>
<evidence type="ECO:0000313" key="3">
    <source>
        <dbReference type="EMBL" id="TCQ01705.1"/>
    </source>
</evidence>
<dbReference type="PANTHER" id="PTHR37825">
    <property type="entry name" value="TRNA(MET) CYTIDINE ACETATE LIGASE"/>
    <property type="match status" value="1"/>
</dbReference>
<feature type="binding site" evidence="2">
    <location>
        <begin position="7"/>
        <end position="20"/>
    </location>
    <ligand>
        <name>ATP</name>
        <dbReference type="ChEBI" id="CHEBI:30616"/>
    </ligand>
</feature>
<keyword evidence="4" id="KW-1185">Reference proteome</keyword>
<keyword evidence="1 2" id="KW-0819">tRNA processing</keyword>